<accession>E4YP63</accession>
<evidence type="ECO:0000259" key="9">
    <source>
        <dbReference type="Pfam" id="PF00909"/>
    </source>
</evidence>
<feature type="transmembrane region" description="Helical" evidence="8">
    <location>
        <begin position="110"/>
        <end position="130"/>
    </location>
</feature>
<feature type="domain" description="Ammonium transporter AmtB-like" evidence="9">
    <location>
        <begin position="22"/>
        <end position="441"/>
    </location>
</feature>
<sequence>MSTVEELQLLIEDDRKNLNQFFLLIMGAIVLLMQSGFAFLEAGSVRAKNVVNILVKNVLDCFIGAIVYWAFGYAFAYGDVDKNHPQSSANRFIGFKFFFSTDIDDGSGFYATWFFQFVFAATAATIVSGAVAERTQFGAYLVYSTFITGFIYPVVTHWGWSKTGWLQNQIFVDFAGSAIVHCTGGIAAFVGALVIGPRIGRFEDGAHDPNPQPGHSTPFAALGAFILFLGFLAFNGGSEQAIVGGDHAVVVAAAFVNTMIGGASGSITAVVLNYCIAWMRGEQKYWSLLQMINGGLTGMVAMCAGCNVLHQGAALGIGAMSGGTLMWLSWATKRMKIDDPLDAFAVHFGGGLVGILSTPVFMNGGIVHWQNCDSQRANYICDLFEYKVFAWNLAGFITITIWSGCMSLIVFYCLKLVKMLRVSEDDEIRGLDIGKHGEPAYPIEAYGHGWSERKSFGQENGKLEYSLMRFKTLNHYFEITNIGYQDSVDGSTENSL</sequence>
<evidence type="ECO:0000256" key="1">
    <source>
        <dbReference type="ARBA" id="ARBA00004141"/>
    </source>
</evidence>
<keyword evidence="6 8" id="KW-0472">Membrane</keyword>
<dbReference type="InterPro" id="IPR018047">
    <property type="entry name" value="Ammonium_transpt_CS"/>
</dbReference>
<evidence type="ECO:0000256" key="8">
    <source>
        <dbReference type="RuleBase" id="RU362002"/>
    </source>
</evidence>
<dbReference type="SUPFAM" id="SSF111352">
    <property type="entry name" value="Ammonium transporter"/>
    <property type="match status" value="1"/>
</dbReference>
<feature type="transmembrane region" description="Helical" evidence="8">
    <location>
        <begin position="217"/>
        <end position="236"/>
    </location>
</feature>
<dbReference type="EMBL" id="FN654931">
    <property type="protein sequence ID" value="CBY37261.1"/>
    <property type="molecule type" value="Genomic_DNA"/>
</dbReference>
<feature type="transmembrane region" description="Helical" evidence="8">
    <location>
        <begin position="20"/>
        <end position="42"/>
    </location>
</feature>
<gene>
    <name evidence="10" type="ORF">GSOID_T00030349001</name>
</gene>
<dbReference type="InterPro" id="IPR024041">
    <property type="entry name" value="NH4_transpt_AmtB-like_dom"/>
</dbReference>
<dbReference type="PANTHER" id="PTHR11730:SF6">
    <property type="entry name" value="AMMONIUM TRANSPORTER"/>
    <property type="match status" value="1"/>
</dbReference>
<dbReference type="InterPro" id="IPR029020">
    <property type="entry name" value="Ammonium/urea_transptr"/>
</dbReference>
<evidence type="ECO:0000256" key="4">
    <source>
        <dbReference type="ARBA" id="ARBA00022692"/>
    </source>
</evidence>
<keyword evidence="3 8" id="KW-0813">Transport</keyword>
<feature type="transmembrane region" description="Helical" evidence="8">
    <location>
        <begin position="313"/>
        <end position="332"/>
    </location>
</feature>
<keyword evidence="4 8" id="KW-0812">Transmembrane</keyword>
<dbReference type="GO" id="GO:0005886">
    <property type="term" value="C:plasma membrane"/>
    <property type="evidence" value="ECO:0007669"/>
    <property type="project" value="UniProtKB-SubCell"/>
</dbReference>
<keyword evidence="5 8" id="KW-1133">Transmembrane helix</keyword>
<reference evidence="10" key="1">
    <citation type="journal article" date="2010" name="Science">
        <title>Plasticity of animal genome architecture unmasked by rapid evolution of a pelagic tunicate.</title>
        <authorList>
            <person name="Denoeud F."/>
            <person name="Henriet S."/>
            <person name="Mungpakdee S."/>
            <person name="Aury J.M."/>
            <person name="Da Silva C."/>
            <person name="Brinkmann H."/>
            <person name="Mikhaleva J."/>
            <person name="Olsen L.C."/>
            <person name="Jubin C."/>
            <person name="Canestro C."/>
            <person name="Bouquet J.M."/>
            <person name="Danks G."/>
            <person name="Poulain J."/>
            <person name="Campsteijn C."/>
            <person name="Adamski M."/>
            <person name="Cross I."/>
            <person name="Yadetie F."/>
            <person name="Muffato M."/>
            <person name="Louis A."/>
            <person name="Butcher S."/>
            <person name="Tsagkogeorga G."/>
            <person name="Konrad A."/>
            <person name="Singh S."/>
            <person name="Jensen M.F."/>
            <person name="Cong E.H."/>
            <person name="Eikeseth-Otteraa H."/>
            <person name="Noel B."/>
            <person name="Anthouard V."/>
            <person name="Porcel B.M."/>
            <person name="Kachouri-Lafond R."/>
            <person name="Nishino A."/>
            <person name="Ugolini M."/>
            <person name="Chourrout P."/>
            <person name="Nishida H."/>
            <person name="Aasland R."/>
            <person name="Huzurbazar S."/>
            <person name="Westhof E."/>
            <person name="Delsuc F."/>
            <person name="Lehrach H."/>
            <person name="Reinhardt R."/>
            <person name="Weissenbach J."/>
            <person name="Roy S.W."/>
            <person name="Artiguenave F."/>
            <person name="Postlethwait J.H."/>
            <person name="Manak J.R."/>
            <person name="Thompson E.M."/>
            <person name="Jaillon O."/>
            <person name="Du Pasquier L."/>
            <person name="Boudinot P."/>
            <person name="Liberles D.A."/>
            <person name="Volff J.N."/>
            <person name="Philippe H."/>
            <person name="Lenhard B."/>
            <person name="Roest Crollius H."/>
            <person name="Wincker P."/>
            <person name="Chourrout D."/>
        </authorList>
    </citation>
    <scope>NUCLEOTIDE SEQUENCE [LARGE SCALE GENOMIC DNA]</scope>
</reference>
<dbReference type="Gene3D" id="1.10.3430.10">
    <property type="entry name" value="Ammonium transporter AmtB like domains"/>
    <property type="match status" value="1"/>
</dbReference>
<feature type="transmembrane region" description="Helical" evidence="8">
    <location>
        <begin position="137"/>
        <end position="155"/>
    </location>
</feature>
<organism evidence="10">
    <name type="scientific">Oikopleura dioica</name>
    <name type="common">Tunicate</name>
    <dbReference type="NCBI Taxonomy" id="34765"/>
    <lineage>
        <taxon>Eukaryota</taxon>
        <taxon>Metazoa</taxon>
        <taxon>Chordata</taxon>
        <taxon>Tunicata</taxon>
        <taxon>Appendicularia</taxon>
        <taxon>Copelata</taxon>
        <taxon>Oikopleuridae</taxon>
        <taxon>Oikopleura</taxon>
    </lineage>
</organism>
<dbReference type="PANTHER" id="PTHR11730">
    <property type="entry name" value="AMMONIUM TRANSPORTER"/>
    <property type="match status" value="1"/>
</dbReference>
<name>E4YP63_OIKDI</name>
<comment type="similarity">
    <text evidence="2 8">Belongs to the ammonia transporter channel (TC 1.A.11.2) family.</text>
</comment>
<feature type="transmembrane region" description="Helical" evidence="8">
    <location>
        <begin position="248"/>
        <end position="276"/>
    </location>
</feature>
<dbReference type="NCBIfam" id="TIGR00836">
    <property type="entry name" value="amt"/>
    <property type="match status" value="1"/>
</dbReference>
<protein>
    <recommendedName>
        <fullName evidence="8">Ammonium transporter</fullName>
    </recommendedName>
</protein>
<keyword evidence="7 8" id="KW-0924">Ammonia transport</keyword>
<dbReference type="FunFam" id="1.10.3430.10:FF:000010">
    <property type="entry name" value="Ammonium transporter"/>
    <property type="match status" value="1"/>
</dbReference>
<dbReference type="GO" id="GO:0097272">
    <property type="term" value="P:ammonium homeostasis"/>
    <property type="evidence" value="ECO:0007669"/>
    <property type="project" value="TreeGrafter"/>
</dbReference>
<evidence type="ECO:0000256" key="2">
    <source>
        <dbReference type="ARBA" id="ARBA00005887"/>
    </source>
</evidence>
<dbReference type="InterPro" id="IPR001905">
    <property type="entry name" value="Ammonium_transpt"/>
</dbReference>
<dbReference type="AlphaFoldDB" id="E4YP63"/>
<comment type="subcellular location">
    <subcellularLocation>
        <location evidence="8">Cell membrane</location>
        <topology evidence="8">Multi-pass membrane protein</topology>
    </subcellularLocation>
    <subcellularLocation>
        <location evidence="1">Membrane</location>
        <topology evidence="1">Multi-pass membrane protein</topology>
    </subcellularLocation>
</comment>
<evidence type="ECO:0000313" key="10">
    <source>
        <dbReference type="EMBL" id="CBY37261.1"/>
    </source>
</evidence>
<evidence type="ECO:0000256" key="7">
    <source>
        <dbReference type="ARBA" id="ARBA00023177"/>
    </source>
</evidence>
<feature type="transmembrane region" description="Helical" evidence="8">
    <location>
        <begin position="344"/>
        <end position="369"/>
    </location>
</feature>
<dbReference type="GO" id="GO:0008519">
    <property type="term" value="F:ammonium channel activity"/>
    <property type="evidence" value="ECO:0007669"/>
    <property type="project" value="InterPro"/>
</dbReference>
<feature type="transmembrane region" description="Helical" evidence="8">
    <location>
        <begin position="389"/>
        <end position="414"/>
    </location>
</feature>
<feature type="transmembrane region" description="Helical" evidence="8">
    <location>
        <begin position="175"/>
        <end position="196"/>
    </location>
</feature>
<dbReference type="PROSITE" id="PS01219">
    <property type="entry name" value="AMMONIUM_TRANSP"/>
    <property type="match status" value="1"/>
</dbReference>
<feature type="transmembrane region" description="Helical" evidence="8">
    <location>
        <begin position="54"/>
        <end position="76"/>
    </location>
</feature>
<evidence type="ECO:0000256" key="3">
    <source>
        <dbReference type="ARBA" id="ARBA00022448"/>
    </source>
</evidence>
<proteinExistence type="inferred from homology"/>
<evidence type="ECO:0000256" key="6">
    <source>
        <dbReference type="ARBA" id="ARBA00023136"/>
    </source>
</evidence>
<dbReference type="Proteomes" id="UP000011014">
    <property type="component" value="Unassembled WGS sequence"/>
</dbReference>
<evidence type="ECO:0000256" key="5">
    <source>
        <dbReference type="ARBA" id="ARBA00022989"/>
    </source>
</evidence>
<dbReference type="Pfam" id="PF00909">
    <property type="entry name" value="Ammonium_transp"/>
    <property type="match status" value="1"/>
</dbReference>